<evidence type="ECO:0000313" key="2">
    <source>
        <dbReference type="Proteomes" id="UP000762676"/>
    </source>
</evidence>
<reference evidence="1 2" key="1">
    <citation type="journal article" date="2021" name="Elife">
        <title>Chloroplast acquisition without the gene transfer in kleptoplastic sea slugs, Plakobranchus ocellatus.</title>
        <authorList>
            <person name="Maeda T."/>
            <person name="Takahashi S."/>
            <person name="Yoshida T."/>
            <person name="Shimamura S."/>
            <person name="Takaki Y."/>
            <person name="Nagai Y."/>
            <person name="Toyoda A."/>
            <person name="Suzuki Y."/>
            <person name="Arimoto A."/>
            <person name="Ishii H."/>
            <person name="Satoh N."/>
            <person name="Nishiyama T."/>
            <person name="Hasebe M."/>
            <person name="Maruyama T."/>
            <person name="Minagawa J."/>
            <person name="Obokata J."/>
            <person name="Shigenobu S."/>
        </authorList>
    </citation>
    <scope>NUCLEOTIDE SEQUENCE [LARGE SCALE GENOMIC DNA]</scope>
</reference>
<comment type="caution">
    <text evidence="1">The sequence shown here is derived from an EMBL/GenBank/DDBJ whole genome shotgun (WGS) entry which is preliminary data.</text>
</comment>
<accession>A0AAV4EDB5</accession>
<evidence type="ECO:0000313" key="1">
    <source>
        <dbReference type="EMBL" id="GFR58804.1"/>
    </source>
</evidence>
<dbReference type="EMBL" id="BMAT01010695">
    <property type="protein sequence ID" value="GFR58804.1"/>
    <property type="molecule type" value="Genomic_DNA"/>
</dbReference>
<name>A0AAV4EDB5_9GAST</name>
<dbReference type="AlphaFoldDB" id="A0AAV4EDB5"/>
<organism evidence="1 2">
    <name type="scientific">Elysia marginata</name>
    <dbReference type="NCBI Taxonomy" id="1093978"/>
    <lineage>
        <taxon>Eukaryota</taxon>
        <taxon>Metazoa</taxon>
        <taxon>Spiralia</taxon>
        <taxon>Lophotrochozoa</taxon>
        <taxon>Mollusca</taxon>
        <taxon>Gastropoda</taxon>
        <taxon>Heterobranchia</taxon>
        <taxon>Euthyneura</taxon>
        <taxon>Panpulmonata</taxon>
        <taxon>Sacoglossa</taxon>
        <taxon>Placobranchoidea</taxon>
        <taxon>Plakobranchidae</taxon>
        <taxon>Elysia</taxon>
    </lineage>
</organism>
<dbReference type="Proteomes" id="UP000762676">
    <property type="component" value="Unassembled WGS sequence"/>
</dbReference>
<sequence length="127" mass="14426">MVRNDVFWYTKSRNPVVEKSRSACRSMGARKRNSLGPSRETVDDNKKIGVFLVGVSQDPHEDCETYQKLALNKRGTCMTVDIRGLAIGTFLAPPANVMLHSIPYKALCYRLLSYTFRPRSKKMSPRV</sequence>
<keyword evidence="2" id="KW-1185">Reference proteome</keyword>
<proteinExistence type="predicted"/>
<protein>
    <submittedName>
        <fullName evidence="1">Uncharacterized protein</fullName>
    </submittedName>
</protein>
<gene>
    <name evidence="1" type="ORF">ElyMa_005369400</name>
</gene>